<feature type="transmembrane region" description="Helical" evidence="1">
    <location>
        <begin position="198"/>
        <end position="217"/>
    </location>
</feature>
<evidence type="ECO:0000313" key="3">
    <source>
        <dbReference type="EMBL" id="MBC8570295.1"/>
    </source>
</evidence>
<comment type="caution">
    <text evidence="3">The sequence shown here is derived from an EMBL/GenBank/DDBJ whole genome shotgun (WGS) entry which is preliminary data.</text>
</comment>
<keyword evidence="1" id="KW-1133">Transmembrane helix</keyword>
<feature type="transmembrane region" description="Helical" evidence="1">
    <location>
        <begin position="6"/>
        <end position="27"/>
    </location>
</feature>
<dbReference type="InterPro" id="IPR036890">
    <property type="entry name" value="HATPase_C_sf"/>
</dbReference>
<dbReference type="GO" id="GO:0000155">
    <property type="term" value="F:phosphorelay sensor kinase activity"/>
    <property type="evidence" value="ECO:0007669"/>
    <property type="project" value="InterPro"/>
</dbReference>
<dbReference type="PANTHER" id="PTHR34220">
    <property type="entry name" value="SENSOR HISTIDINE KINASE YPDA"/>
    <property type="match status" value="1"/>
</dbReference>
<keyword evidence="1" id="KW-0472">Membrane</keyword>
<reference evidence="3" key="1">
    <citation type="submission" date="2020-08" db="EMBL/GenBank/DDBJ databases">
        <title>Genome public.</title>
        <authorList>
            <person name="Liu C."/>
            <person name="Sun Q."/>
        </authorList>
    </citation>
    <scope>NUCLEOTIDE SEQUENCE</scope>
    <source>
        <strain evidence="3">NSJ-54</strain>
    </source>
</reference>
<accession>A0A926EC04</accession>
<feature type="domain" description="Histidine kinase/HSP90-like ATPase" evidence="2">
    <location>
        <begin position="328"/>
        <end position="424"/>
    </location>
</feature>
<evidence type="ECO:0000313" key="4">
    <source>
        <dbReference type="Proteomes" id="UP000660861"/>
    </source>
</evidence>
<dbReference type="EMBL" id="JACRTC010000003">
    <property type="protein sequence ID" value="MBC8570295.1"/>
    <property type="molecule type" value="Genomic_DNA"/>
</dbReference>
<dbReference type="PANTHER" id="PTHR34220:SF7">
    <property type="entry name" value="SENSOR HISTIDINE KINASE YPDA"/>
    <property type="match status" value="1"/>
</dbReference>
<feature type="transmembrane region" description="Helical" evidence="1">
    <location>
        <begin position="145"/>
        <end position="167"/>
    </location>
</feature>
<dbReference type="RefSeq" id="WP_262397391.1">
    <property type="nucleotide sequence ID" value="NZ_JACRTC010000003.1"/>
</dbReference>
<feature type="transmembrane region" description="Helical" evidence="1">
    <location>
        <begin position="103"/>
        <end position="125"/>
    </location>
</feature>
<dbReference type="InterPro" id="IPR003594">
    <property type="entry name" value="HATPase_dom"/>
</dbReference>
<name>A0A926EC04_9FIRM</name>
<dbReference type="Pfam" id="PF02518">
    <property type="entry name" value="HATPase_c"/>
    <property type="match status" value="1"/>
</dbReference>
<dbReference type="SMART" id="SM00387">
    <property type="entry name" value="HATPase_c"/>
    <property type="match status" value="1"/>
</dbReference>
<gene>
    <name evidence="3" type="ORF">H8709_05570</name>
</gene>
<feature type="transmembrane region" description="Helical" evidence="1">
    <location>
        <begin position="68"/>
        <end position="91"/>
    </location>
</feature>
<dbReference type="Proteomes" id="UP000660861">
    <property type="component" value="Unassembled WGS sequence"/>
</dbReference>
<organism evidence="3 4">
    <name type="scientific">Zongyangia hominis</name>
    <dbReference type="NCBI Taxonomy" id="2763677"/>
    <lineage>
        <taxon>Bacteria</taxon>
        <taxon>Bacillati</taxon>
        <taxon>Bacillota</taxon>
        <taxon>Clostridia</taxon>
        <taxon>Eubacteriales</taxon>
        <taxon>Oscillospiraceae</taxon>
        <taxon>Zongyangia</taxon>
    </lineage>
</organism>
<proteinExistence type="predicted"/>
<keyword evidence="1" id="KW-0812">Transmembrane</keyword>
<dbReference type="InterPro" id="IPR050640">
    <property type="entry name" value="Bact_2-comp_sensor_kinase"/>
</dbReference>
<protein>
    <submittedName>
        <fullName evidence="3">Histidine kinase</fullName>
    </submittedName>
</protein>
<feature type="transmembrane region" description="Helical" evidence="1">
    <location>
        <begin position="39"/>
        <end position="56"/>
    </location>
</feature>
<dbReference type="Pfam" id="PF06580">
    <property type="entry name" value="His_kinase"/>
    <property type="match status" value="1"/>
</dbReference>
<feature type="transmembrane region" description="Helical" evidence="1">
    <location>
        <begin position="176"/>
        <end position="192"/>
    </location>
</feature>
<dbReference type="InterPro" id="IPR010559">
    <property type="entry name" value="Sig_transdc_His_kin_internal"/>
</dbReference>
<keyword evidence="4" id="KW-1185">Reference proteome</keyword>
<dbReference type="SUPFAM" id="SSF55874">
    <property type="entry name" value="ATPase domain of HSP90 chaperone/DNA topoisomerase II/histidine kinase"/>
    <property type="match status" value="1"/>
</dbReference>
<evidence type="ECO:0000256" key="1">
    <source>
        <dbReference type="SAM" id="Phobius"/>
    </source>
</evidence>
<sequence length="426" mass="47737">MDNLTIANIALDIFCLVLCLIPIVYLVNDRRYQLKLNRFFMGISISNAFMIIGDLADWCIKDVSEPTMALALSLLSLLFYISSAFVLYFFARYMDEYLKLSGRVRTIFLAVITALCAVHIFFAAISPFTGAIYYVSASGYQRGPLFMISQMVPLLCYLSFTFLVIWCRKKLTRREVIFFLLYIFIPLGGGAAQMFCRGIAVVNVGVTLALLFIFVNIQSERDLLVKQQEKELAESRIDIMLSQIQPHFLYNALTTIRQLCDVDPKQAKEAVRDFSLFLRGNMDSLKSKAPIPFEQELSHVENYLSLERQRFQGRLQIVYDITARDFSLPPLTLQPIVENAVRHGALSREEGGTVTVHTGETDTAYVITVQDDGLGIRATLEDGRSHVGIENVRGRLSALCGGTLTLDSVAGVGTTAVITIPKEEMP</sequence>
<dbReference type="Gene3D" id="3.30.565.10">
    <property type="entry name" value="Histidine kinase-like ATPase, C-terminal domain"/>
    <property type="match status" value="1"/>
</dbReference>
<keyword evidence="3" id="KW-0808">Transferase</keyword>
<evidence type="ECO:0000259" key="2">
    <source>
        <dbReference type="SMART" id="SM00387"/>
    </source>
</evidence>
<dbReference type="AlphaFoldDB" id="A0A926EC04"/>
<dbReference type="GO" id="GO:0016020">
    <property type="term" value="C:membrane"/>
    <property type="evidence" value="ECO:0007669"/>
    <property type="project" value="InterPro"/>
</dbReference>
<keyword evidence="3" id="KW-0418">Kinase</keyword>